<dbReference type="eggNOG" id="KOG3217">
    <property type="taxonomic scope" value="Eukaryota"/>
</dbReference>
<evidence type="ECO:0000256" key="6">
    <source>
        <dbReference type="PIRSR" id="PIRSR617867-1"/>
    </source>
</evidence>
<name>A0A1I8N3B2_MUSDO</name>
<dbReference type="RefSeq" id="XP_019893352.2">
    <property type="nucleotide sequence ID" value="XM_020037793.2"/>
</dbReference>
<dbReference type="InterPro" id="IPR036196">
    <property type="entry name" value="Ptyr_pPase_sf"/>
</dbReference>
<dbReference type="RefSeq" id="XP_019893351.2">
    <property type="nucleotide sequence ID" value="XM_020037792.2"/>
</dbReference>
<evidence type="ECO:0000256" key="1">
    <source>
        <dbReference type="ARBA" id="ARBA00004496"/>
    </source>
</evidence>
<keyword evidence="5" id="KW-0904">Protein phosphatase</keyword>
<dbReference type="InterPro" id="IPR017867">
    <property type="entry name" value="Tyr_phospatase_low_mol_wt"/>
</dbReference>
<evidence type="ECO:0000256" key="3">
    <source>
        <dbReference type="ARBA" id="ARBA00022490"/>
    </source>
</evidence>
<dbReference type="SMART" id="SM00226">
    <property type="entry name" value="LMWPc"/>
    <property type="match status" value="1"/>
</dbReference>
<comment type="similarity">
    <text evidence="2">Belongs to the low molecular weight phosphotyrosine protein phosphatase family.</text>
</comment>
<dbReference type="PANTHER" id="PTHR11717">
    <property type="entry name" value="LOW MOLECULAR WEIGHT PROTEIN TYROSINE PHOSPHATASE"/>
    <property type="match status" value="1"/>
</dbReference>
<evidence type="ECO:0000259" key="7">
    <source>
        <dbReference type="SMART" id="SM00226"/>
    </source>
</evidence>
<dbReference type="EnsemblMetazoa" id="MDOA011093-RE">
    <property type="protein sequence ID" value="MDOA011093-PE"/>
    <property type="gene ID" value="MDOA011093"/>
</dbReference>
<dbReference type="Gene3D" id="3.40.50.2300">
    <property type="match status" value="1"/>
</dbReference>
<dbReference type="InterPro" id="IPR050438">
    <property type="entry name" value="LMW_PTPase"/>
</dbReference>
<dbReference type="VEuPathDB" id="VectorBase:MDOA011093"/>
<reference evidence="8" key="2">
    <citation type="submission" date="2020-05" db="UniProtKB">
        <authorList>
            <consortium name="EnsemblMetazoa"/>
        </authorList>
    </citation>
    <scope>IDENTIFICATION</scope>
    <source>
        <strain evidence="8">Aabys</strain>
    </source>
</reference>
<dbReference type="SUPFAM" id="SSF52788">
    <property type="entry name" value="Phosphotyrosine protein phosphatases I"/>
    <property type="match status" value="1"/>
</dbReference>
<accession>A0A1I8N3B2</accession>
<proteinExistence type="inferred from homology"/>
<organism evidence="8">
    <name type="scientific">Musca domestica</name>
    <name type="common">House fly</name>
    <dbReference type="NCBI Taxonomy" id="7370"/>
    <lineage>
        <taxon>Eukaryota</taxon>
        <taxon>Metazoa</taxon>
        <taxon>Ecdysozoa</taxon>
        <taxon>Arthropoda</taxon>
        <taxon>Hexapoda</taxon>
        <taxon>Insecta</taxon>
        <taxon>Pterygota</taxon>
        <taxon>Neoptera</taxon>
        <taxon>Endopterygota</taxon>
        <taxon>Diptera</taxon>
        <taxon>Brachycera</taxon>
        <taxon>Muscomorpha</taxon>
        <taxon>Muscoidea</taxon>
        <taxon>Muscidae</taxon>
        <taxon>Musca</taxon>
    </lineage>
</organism>
<keyword evidence="4" id="KW-0378">Hydrolase</keyword>
<dbReference type="VEuPathDB" id="VectorBase:MDOMA2_010816"/>
<dbReference type="Pfam" id="PF01451">
    <property type="entry name" value="LMWPc"/>
    <property type="match status" value="1"/>
</dbReference>
<dbReference type="RefSeq" id="XP_011293723.2">
    <property type="nucleotide sequence ID" value="XM_011295421.3"/>
</dbReference>
<dbReference type="KEGG" id="mde:101890264"/>
<reference evidence="9" key="1">
    <citation type="journal article" date="2014" name="Genome Biol.">
        <title>Genome of the house fly, Musca domestica L., a global vector of diseases with adaptations to a septic environment.</title>
        <authorList>
            <person name="Scott J.G."/>
            <person name="Warren W.C."/>
            <person name="Beukeboom L.W."/>
            <person name="Bopp D."/>
            <person name="Clark A.G."/>
            <person name="Giers S.D."/>
            <person name="Hediger M."/>
            <person name="Jones A.K."/>
            <person name="Kasai S."/>
            <person name="Leichter C.A."/>
            <person name="Li M."/>
            <person name="Meisel R.P."/>
            <person name="Minx P."/>
            <person name="Murphy T.D."/>
            <person name="Nelson D.R."/>
            <person name="Reid W.R."/>
            <person name="Rinkevich F.D."/>
            <person name="Robertson H.M."/>
            <person name="Sackton T.B."/>
            <person name="Sattelle D.B."/>
            <person name="Thibaud-Nissen F."/>
            <person name="Tomlinson C."/>
            <person name="van de Zande L."/>
            <person name="Walden K.K."/>
            <person name="Wilson R.K."/>
            <person name="Liu N."/>
        </authorList>
    </citation>
    <scope>NUCLEOTIDE SEQUENCE</scope>
    <source>
        <strain evidence="9">Aabys</strain>
    </source>
</reference>
<feature type="domain" description="Phosphotyrosine protein phosphatase I" evidence="7">
    <location>
        <begin position="4"/>
        <end position="154"/>
    </location>
</feature>
<dbReference type="FunFam" id="3.40.50.2300:FF:000105">
    <property type="entry name" value="Low molecular weight phosphotyrosine protein"/>
    <property type="match status" value="1"/>
</dbReference>
<dbReference type="EnsemblMetazoa" id="MDOA011093-RA">
    <property type="protein sequence ID" value="MDOA011093-PA"/>
    <property type="gene ID" value="MDOA011093"/>
</dbReference>
<dbReference type="EnsemblMetazoa" id="MDOA011093-RB">
    <property type="protein sequence ID" value="MDOA011093-PB"/>
    <property type="gene ID" value="MDOA011093"/>
</dbReference>
<dbReference type="RefSeq" id="XP_058983112.1">
    <property type="nucleotide sequence ID" value="XM_059127129.1"/>
</dbReference>
<comment type="subcellular location">
    <subcellularLocation>
        <location evidence="1">Cytoplasm</location>
    </subcellularLocation>
</comment>
<dbReference type="Proteomes" id="UP001652621">
    <property type="component" value="Unplaced"/>
</dbReference>
<dbReference type="InterPro" id="IPR023485">
    <property type="entry name" value="Ptyr_pPase"/>
</dbReference>
<keyword evidence="10" id="KW-1185">Reference proteome</keyword>
<keyword evidence="3" id="KW-0963">Cytoplasm</keyword>
<feature type="active site" description="Proton donor" evidence="6">
    <location>
        <position position="127"/>
    </location>
</feature>
<evidence type="ECO:0000313" key="9">
    <source>
        <dbReference type="EnsemblMetazoa" id="MDOA011093-PE"/>
    </source>
</evidence>
<evidence type="ECO:0000313" key="11">
    <source>
        <dbReference type="RefSeq" id="XP_058983112.1"/>
    </source>
</evidence>
<dbReference type="RefSeq" id="XP_058983113.1">
    <property type="nucleotide sequence ID" value="XM_059127130.1"/>
</dbReference>
<sequence length="187" mass="21372">MGHLRILFICIGNTCRSPMAEGILKHLVLKNNLDWFVDSAALRSWNVGRKPEGRCLKVLEDHGIKLKHYGRMITKEDFEKFDYILGMDETNLNELQLMADMAGKNCRAKVGLLGTYLDNYEMEIIKDPYFSKGMSAFCDTFDQIYASCLKLIEKHRYDNVEHADDDPNVGGEIKKEQEEGAKALECV</sequence>
<dbReference type="OrthoDB" id="3388at2759"/>
<dbReference type="PANTHER" id="PTHR11717:SF29">
    <property type="entry name" value="ACID PHOSPHATASE"/>
    <property type="match status" value="1"/>
</dbReference>
<evidence type="ECO:0000313" key="12">
    <source>
        <dbReference type="RefSeq" id="XP_058983113.1"/>
    </source>
</evidence>
<dbReference type="PRINTS" id="PR00719">
    <property type="entry name" value="LMWPTPASE"/>
</dbReference>
<dbReference type="EnsemblMetazoa" id="MDOA011093-RD">
    <property type="protein sequence ID" value="MDOA011093-PD"/>
    <property type="gene ID" value="MDOA011093"/>
</dbReference>
<dbReference type="EnsemblMetazoa" id="MDOA011093-RC">
    <property type="protein sequence ID" value="MDOA011093-PC"/>
    <property type="gene ID" value="MDOA011093"/>
</dbReference>
<feature type="active site" description="Nucleophile" evidence="6">
    <location>
        <position position="10"/>
    </location>
</feature>
<dbReference type="GO" id="GO:0005737">
    <property type="term" value="C:cytoplasm"/>
    <property type="evidence" value="ECO:0007669"/>
    <property type="project" value="UniProtKB-SubCell"/>
</dbReference>
<evidence type="ECO:0000313" key="10">
    <source>
        <dbReference type="Proteomes" id="UP001652621"/>
    </source>
</evidence>
<protein>
    <submittedName>
        <fullName evidence="11 12">Low molecular weight phosphotyrosine protein phosphatase</fullName>
    </submittedName>
</protein>
<dbReference type="STRING" id="7370.A0A1I8N3B2"/>
<feature type="active site" evidence="6">
    <location>
        <position position="16"/>
    </location>
</feature>
<dbReference type="AlphaFoldDB" id="A0A1I8N3B2"/>
<dbReference type="CDD" id="cd16343">
    <property type="entry name" value="LMWPTP"/>
    <property type="match status" value="1"/>
</dbReference>
<evidence type="ECO:0000256" key="4">
    <source>
        <dbReference type="ARBA" id="ARBA00022801"/>
    </source>
</evidence>
<dbReference type="RefSeq" id="XP_005186463.2">
    <property type="nucleotide sequence ID" value="XM_005186406.4"/>
</dbReference>
<dbReference type="GO" id="GO:0004725">
    <property type="term" value="F:protein tyrosine phosphatase activity"/>
    <property type="evidence" value="ECO:0007669"/>
    <property type="project" value="InterPro"/>
</dbReference>
<gene>
    <name evidence="8" type="primary">101890264</name>
    <name evidence="11 12" type="synonym">LOC131804341</name>
</gene>
<reference evidence="11 12" key="3">
    <citation type="submission" date="2025-05" db="UniProtKB">
        <authorList>
            <consortium name="RefSeq"/>
        </authorList>
    </citation>
    <scope>IDENTIFICATION</scope>
    <source>
        <strain evidence="11 12">Aabys</strain>
        <tissue evidence="11 12">Whole body</tissue>
    </source>
</reference>
<evidence type="ECO:0000256" key="5">
    <source>
        <dbReference type="ARBA" id="ARBA00022912"/>
    </source>
</evidence>
<evidence type="ECO:0000313" key="8">
    <source>
        <dbReference type="EnsemblMetazoa" id="MDOA011093-PA"/>
    </source>
</evidence>
<evidence type="ECO:0000256" key="2">
    <source>
        <dbReference type="ARBA" id="ARBA00011063"/>
    </source>
</evidence>